<proteinExistence type="predicted"/>
<evidence type="ECO:0000256" key="1">
    <source>
        <dbReference type="SAM" id="MobiDB-lite"/>
    </source>
</evidence>
<comment type="caution">
    <text evidence="2">The sequence shown here is derived from an EMBL/GenBank/DDBJ whole genome shotgun (WGS) entry which is preliminary data.</text>
</comment>
<protein>
    <submittedName>
        <fullName evidence="2">Uncharacterized protein</fullName>
    </submittedName>
</protein>
<feature type="compositionally biased region" description="Acidic residues" evidence="1">
    <location>
        <begin position="80"/>
        <end position="94"/>
    </location>
</feature>
<dbReference type="VEuPathDB" id="FungiDB:RhiirFUN_021353"/>
<name>A0A2N0RGC9_9GLOM</name>
<sequence length="132" mass="15039">MQDVLNSNKLPFIIISAFVVYVSRNYAKDDYTIIHGYISQGQGTDENETCENELKDSGEILESVFSSKTDGNSNPNDSAEVLDDDNDYLPEESEYDPRVDYDTLAWKVFCEANGNDPLVEEMNMMIKKYNQL</sequence>
<dbReference type="Proteomes" id="UP000232688">
    <property type="component" value="Unassembled WGS sequence"/>
</dbReference>
<reference evidence="2 3" key="1">
    <citation type="submission" date="2017-10" db="EMBL/GenBank/DDBJ databases">
        <title>Extensive intraspecific genome diversity in a model arbuscular mycorrhizal fungus.</title>
        <authorList>
            <person name="Chen E.C.H."/>
            <person name="Morin E."/>
            <person name="Baudet D."/>
            <person name="Noel J."/>
            <person name="Ndikumana S."/>
            <person name="Charron P."/>
            <person name="St-Onge C."/>
            <person name="Giorgi J."/>
            <person name="Grigoriev I.V."/>
            <person name="Roux C."/>
            <person name="Martin F.M."/>
            <person name="Corradi N."/>
        </authorList>
    </citation>
    <scope>NUCLEOTIDE SEQUENCE [LARGE SCALE GENOMIC DNA]</scope>
    <source>
        <strain evidence="2 3">A1</strain>
    </source>
</reference>
<feature type="compositionally biased region" description="Polar residues" evidence="1">
    <location>
        <begin position="64"/>
        <end position="77"/>
    </location>
</feature>
<accession>A0A2N0RGC9</accession>
<dbReference type="EMBL" id="LLXH01000868">
    <property type="protein sequence ID" value="PKC62364.1"/>
    <property type="molecule type" value="Genomic_DNA"/>
</dbReference>
<reference evidence="2 3" key="2">
    <citation type="submission" date="2017-10" db="EMBL/GenBank/DDBJ databases">
        <title>Genome analyses suggest a sexual origin of heterokaryosis in a supposedly ancient asexual fungus.</title>
        <authorList>
            <person name="Corradi N."/>
            <person name="Sedzielewska K."/>
            <person name="Noel J."/>
            <person name="Charron P."/>
            <person name="Farinelli L."/>
            <person name="Marton T."/>
            <person name="Kruger M."/>
            <person name="Pelin A."/>
            <person name="Brachmann A."/>
            <person name="Corradi N."/>
        </authorList>
    </citation>
    <scope>NUCLEOTIDE SEQUENCE [LARGE SCALE GENOMIC DNA]</scope>
    <source>
        <strain evidence="2 3">A1</strain>
    </source>
</reference>
<gene>
    <name evidence="2" type="ORF">RhiirA1_465251</name>
</gene>
<dbReference type="VEuPathDB" id="FungiDB:RhiirA1_465251"/>
<evidence type="ECO:0000313" key="2">
    <source>
        <dbReference type="EMBL" id="PKC62364.1"/>
    </source>
</evidence>
<dbReference type="AlphaFoldDB" id="A0A2N0RGC9"/>
<feature type="region of interest" description="Disordered" evidence="1">
    <location>
        <begin position="64"/>
        <end position="94"/>
    </location>
</feature>
<evidence type="ECO:0000313" key="3">
    <source>
        <dbReference type="Proteomes" id="UP000232688"/>
    </source>
</evidence>
<organism evidence="2 3">
    <name type="scientific">Rhizophagus irregularis</name>
    <dbReference type="NCBI Taxonomy" id="588596"/>
    <lineage>
        <taxon>Eukaryota</taxon>
        <taxon>Fungi</taxon>
        <taxon>Fungi incertae sedis</taxon>
        <taxon>Mucoromycota</taxon>
        <taxon>Glomeromycotina</taxon>
        <taxon>Glomeromycetes</taxon>
        <taxon>Glomerales</taxon>
        <taxon>Glomeraceae</taxon>
        <taxon>Rhizophagus</taxon>
    </lineage>
</organism>